<sequence>MLVFSATTGEHLHTALIREMPRQYRFDTLFTHAFVSEGHMVMGTSNHGSPDSDPTAAVAVLLDAVTEASLVPINRSVSVYEPTPKLMQGVRLVGMGVDPEGKVYVAQSGYGEWLH</sequence>
<evidence type="ECO:0000313" key="2">
    <source>
        <dbReference type="Proteomes" id="UP000265618"/>
    </source>
</evidence>
<evidence type="ECO:0000313" key="1">
    <source>
        <dbReference type="EMBL" id="GIQ80379.1"/>
    </source>
</evidence>
<keyword evidence="2" id="KW-1185">Reference proteome</keyword>
<dbReference type="Proteomes" id="UP000265618">
    <property type="component" value="Unassembled WGS sequence"/>
</dbReference>
<protein>
    <submittedName>
        <fullName evidence="1">Uncharacterized protein</fullName>
    </submittedName>
</protein>
<comment type="caution">
    <text evidence="1">The sequence shown here is derived from an EMBL/GenBank/DDBJ whole genome shotgun (WGS) entry which is preliminary data.</text>
</comment>
<dbReference type="AlphaFoldDB" id="A0A9K3CNK2"/>
<accession>A0A9K3CNK2</accession>
<proteinExistence type="predicted"/>
<gene>
    <name evidence="1" type="ORF">KIPB_001171</name>
</gene>
<organism evidence="1 2">
    <name type="scientific">Kipferlia bialata</name>
    <dbReference type="NCBI Taxonomy" id="797122"/>
    <lineage>
        <taxon>Eukaryota</taxon>
        <taxon>Metamonada</taxon>
        <taxon>Carpediemonas-like organisms</taxon>
        <taxon>Kipferlia</taxon>
    </lineage>
</organism>
<reference evidence="1 2" key="1">
    <citation type="journal article" date="2018" name="PLoS ONE">
        <title>The draft genome of Kipferlia bialata reveals reductive genome evolution in fornicate parasites.</title>
        <authorList>
            <person name="Tanifuji G."/>
            <person name="Takabayashi S."/>
            <person name="Kume K."/>
            <person name="Takagi M."/>
            <person name="Nakayama T."/>
            <person name="Kamikawa R."/>
            <person name="Inagaki Y."/>
            <person name="Hashimoto T."/>
        </authorList>
    </citation>
    <scope>NUCLEOTIDE SEQUENCE [LARGE SCALE GENOMIC DNA]</scope>
    <source>
        <strain evidence="1">NY0173</strain>
    </source>
</reference>
<name>A0A9K3CNK2_9EUKA</name>
<dbReference type="EMBL" id="BDIP01000158">
    <property type="protein sequence ID" value="GIQ80379.1"/>
    <property type="molecule type" value="Genomic_DNA"/>
</dbReference>